<dbReference type="AlphaFoldDB" id="A6JXN0"/>
<gene>
    <name evidence="1" type="ORF">rCG_32308</name>
</gene>
<accession>A6JXN0</accession>
<evidence type="ECO:0000313" key="2">
    <source>
        <dbReference type="Proteomes" id="UP000234681"/>
    </source>
</evidence>
<proteinExistence type="predicted"/>
<dbReference type="EMBL" id="CH474005">
    <property type="protein sequence ID" value="EDL96379.1"/>
    <property type="molecule type" value="Genomic_DNA"/>
</dbReference>
<sequence length="70" mass="7749">MRRRRRGGGGCFWESRAQREWFPSEDTPRSKSLFVGRGGALTYPPQLPGECCSHSLLPPHLACLAGGDTF</sequence>
<evidence type="ECO:0000313" key="1">
    <source>
        <dbReference type="EMBL" id="EDL96379.1"/>
    </source>
</evidence>
<name>A6JXN0_RAT</name>
<dbReference type="Proteomes" id="UP000234681">
    <property type="component" value="Chromosome 3"/>
</dbReference>
<reference evidence="1 2" key="1">
    <citation type="submission" date="2005-09" db="EMBL/GenBank/DDBJ databases">
        <authorList>
            <person name="Mural R.J."/>
            <person name="Li P.W."/>
            <person name="Adams M.D."/>
            <person name="Amanatides P.G."/>
            <person name="Baden-Tillson H."/>
            <person name="Barnstead M."/>
            <person name="Chin S.H."/>
            <person name="Dew I."/>
            <person name="Evans C.A."/>
            <person name="Ferriera S."/>
            <person name="Flanigan M."/>
            <person name="Fosler C."/>
            <person name="Glodek A."/>
            <person name="Gu Z."/>
            <person name="Holt R.A."/>
            <person name="Jennings D."/>
            <person name="Kraft C.L."/>
            <person name="Lu F."/>
            <person name="Nguyen T."/>
            <person name="Nusskern D.R."/>
            <person name="Pfannkoch C.M."/>
            <person name="Sitter C."/>
            <person name="Sutton G.G."/>
            <person name="Venter J.C."/>
            <person name="Wang Z."/>
            <person name="Woodage T."/>
            <person name="Zheng X.H."/>
            <person name="Zhong F."/>
        </authorList>
    </citation>
    <scope>NUCLEOTIDE SEQUENCE [LARGE SCALE GENOMIC DNA]</scope>
    <source>
        <strain>BN</strain>
        <strain evidence="2">Sprague-Dawley</strain>
    </source>
</reference>
<organism evidence="1 2">
    <name type="scientific">Rattus norvegicus</name>
    <name type="common">Rat</name>
    <dbReference type="NCBI Taxonomy" id="10116"/>
    <lineage>
        <taxon>Eukaryota</taxon>
        <taxon>Metazoa</taxon>
        <taxon>Chordata</taxon>
        <taxon>Craniata</taxon>
        <taxon>Vertebrata</taxon>
        <taxon>Euteleostomi</taxon>
        <taxon>Mammalia</taxon>
        <taxon>Eutheria</taxon>
        <taxon>Euarchontoglires</taxon>
        <taxon>Glires</taxon>
        <taxon>Rodentia</taxon>
        <taxon>Myomorpha</taxon>
        <taxon>Muroidea</taxon>
        <taxon>Muridae</taxon>
        <taxon>Murinae</taxon>
        <taxon>Rattus</taxon>
    </lineage>
</organism>
<protein>
    <submittedName>
        <fullName evidence="1">RCG32308</fullName>
    </submittedName>
</protein>